<dbReference type="Proteomes" id="UP000800235">
    <property type="component" value="Unassembled WGS sequence"/>
</dbReference>
<dbReference type="EMBL" id="MU007060">
    <property type="protein sequence ID" value="KAF2427421.1"/>
    <property type="molecule type" value="Genomic_DNA"/>
</dbReference>
<organism evidence="2 3">
    <name type="scientific">Tothia fuscella</name>
    <dbReference type="NCBI Taxonomy" id="1048955"/>
    <lineage>
        <taxon>Eukaryota</taxon>
        <taxon>Fungi</taxon>
        <taxon>Dikarya</taxon>
        <taxon>Ascomycota</taxon>
        <taxon>Pezizomycotina</taxon>
        <taxon>Dothideomycetes</taxon>
        <taxon>Pleosporomycetidae</taxon>
        <taxon>Venturiales</taxon>
        <taxon>Cylindrosympodiaceae</taxon>
        <taxon>Tothia</taxon>
    </lineage>
</organism>
<gene>
    <name evidence="2" type="ORF">EJ08DRAFT_356985</name>
</gene>
<comment type="caution">
    <text evidence="2">The sequence shown here is derived from an EMBL/GenBank/DDBJ whole genome shotgun (WGS) entry which is preliminary data.</text>
</comment>
<feature type="coiled-coil region" evidence="1">
    <location>
        <begin position="12"/>
        <end position="70"/>
    </location>
</feature>
<evidence type="ECO:0000256" key="1">
    <source>
        <dbReference type="SAM" id="Coils"/>
    </source>
</evidence>
<evidence type="ECO:0000313" key="3">
    <source>
        <dbReference type="Proteomes" id="UP000800235"/>
    </source>
</evidence>
<protein>
    <submittedName>
        <fullName evidence="2">Uncharacterized protein</fullName>
    </submittedName>
</protein>
<sequence>MSHLSTHNAAKLQALENDITRLETEIKSIDDEYDLKIWLAQKSGNEIKAVELLEEQEEIMQNMRLNLEMKGGLLAFQKRRAQQVLKTKNKRVTRRSY</sequence>
<keyword evidence="1" id="KW-0175">Coiled coil</keyword>
<keyword evidence="3" id="KW-1185">Reference proteome</keyword>
<dbReference type="AlphaFoldDB" id="A0A9P4NM60"/>
<evidence type="ECO:0000313" key="2">
    <source>
        <dbReference type="EMBL" id="KAF2427421.1"/>
    </source>
</evidence>
<name>A0A9P4NM60_9PEZI</name>
<accession>A0A9P4NM60</accession>
<proteinExistence type="predicted"/>
<reference evidence="2" key="1">
    <citation type="journal article" date="2020" name="Stud. Mycol.">
        <title>101 Dothideomycetes genomes: a test case for predicting lifestyles and emergence of pathogens.</title>
        <authorList>
            <person name="Haridas S."/>
            <person name="Albert R."/>
            <person name="Binder M."/>
            <person name="Bloem J."/>
            <person name="Labutti K."/>
            <person name="Salamov A."/>
            <person name="Andreopoulos B."/>
            <person name="Baker S."/>
            <person name="Barry K."/>
            <person name="Bills G."/>
            <person name="Bluhm B."/>
            <person name="Cannon C."/>
            <person name="Castanera R."/>
            <person name="Culley D."/>
            <person name="Daum C."/>
            <person name="Ezra D."/>
            <person name="Gonzalez J."/>
            <person name="Henrissat B."/>
            <person name="Kuo A."/>
            <person name="Liang C."/>
            <person name="Lipzen A."/>
            <person name="Lutzoni F."/>
            <person name="Magnuson J."/>
            <person name="Mondo S."/>
            <person name="Nolan M."/>
            <person name="Ohm R."/>
            <person name="Pangilinan J."/>
            <person name="Park H.-J."/>
            <person name="Ramirez L."/>
            <person name="Alfaro M."/>
            <person name="Sun H."/>
            <person name="Tritt A."/>
            <person name="Yoshinaga Y."/>
            <person name="Zwiers L.-H."/>
            <person name="Turgeon B."/>
            <person name="Goodwin S."/>
            <person name="Spatafora J."/>
            <person name="Crous P."/>
            <person name="Grigoriev I."/>
        </authorList>
    </citation>
    <scope>NUCLEOTIDE SEQUENCE</scope>
    <source>
        <strain evidence="2">CBS 130266</strain>
    </source>
</reference>